<dbReference type="InterPro" id="IPR013766">
    <property type="entry name" value="Thioredoxin_domain"/>
</dbReference>
<dbReference type="Pfam" id="PF00085">
    <property type="entry name" value="Thioredoxin"/>
    <property type="match status" value="1"/>
</dbReference>
<evidence type="ECO:0000313" key="4">
    <source>
        <dbReference type="Proteomes" id="UP000217289"/>
    </source>
</evidence>
<sequence length="210" mass="22705">MRSVFFVCLCVLLPSGCATSSASHGTLSQLSVVNGPGAEFCAHQVPAESCTRCHPELEARFKHAGDWCGPHGVPESQCFECHPDLSFEPLPTLGAGADLRTLVERGEDVPSLTPYLVPGKVTVFDFYADWCAVCRKVDRHVFALLNQRSDVAYRKLNVVSWETPLARRYLTEAPGLPLLVVYGKDGREVATLSGGDTDALDKALSLAGAR</sequence>
<accession>A0A250IPQ9</accession>
<dbReference type="AlphaFoldDB" id="A0A250IPQ9"/>
<dbReference type="PROSITE" id="PS51352">
    <property type="entry name" value="THIOREDOXIN_2"/>
    <property type="match status" value="1"/>
</dbReference>
<feature type="signal peptide" evidence="1">
    <location>
        <begin position="1"/>
        <end position="20"/>
    </location>
</feature>
<keyword evidence="4" id="KW-1185">Reference proteome</keyword>
<reference evidence="3 4" key="1">
    <citation type="submission" date="2017-06" db="EMBL/GenBank/DDBJ databases">
        <authorList>
            <person name="Kim H.J."/>
            <person name="Triplett B.A."/>
        </authorList>
    </citation>
    <scope>NUCLEOTIDE SEQUENCE [LARGE SCALE GENOMIC DNA]</scope>
    <source>
        <strain evidence="3 4">DSM 14713</strain>
    </source>
</reference>
<dbReference type="Gene3D" id="3.40.30.10">
    <property type="entry name" value="Glutaredoxin"/>
    <property type="match status" value="1"/>
</dbReference>
<dbReference type="OrthoDB" id="5522161at2"/>
<dbReference type="CDD" id="cd02947">
    <property type="entry name" value="TRX_family"/>
    <property type="match status" value="1"/>
</dbReference>
<dbReference type="Proteomes" id="UP000217289">
    <property type="component" value="Chromosome"/>
</dbReference>
<evidence type="ECO:0000313" key="3">
    <source>
        <dbReference type="EMBL" id="ATB33735.1"/>
    </source>
</evidence>
<dbReference type="RefSeq" id="WP_157823881.1">
    <property type="nucleotide sequence ID" value="NZ_CP022163.1"/>
</dbReference>
<name>A0A250IPQ9_9BACT</name>
<dbReference type="KEGG" id="mbd:MEBOL_007233"/>
<dbReference type="SUPFAM" id="SSF52833">
    <property type="entry name" value="Thioredoxin-like"/>
    <property type="match status" value="1"/>
</dbReference>
<dbReference type="EMBL" id="CP022163">
    <property type="protein sequence ID" value="ATB33735.1"/>
    <property type="molecule type" value="Genomic_DNA"/>
</dbReference>
<dbReference type="InterPro" id="IPR036249">
    <property type="entry name" value="Thioredoxin-like_sf"/>
</dbReference>
<organism evidence="3 4">
    <name type="scientific">Melittangium boletus DSM 14713</name>
    <dbReference type="NCBI Taxonomy" id="1294270"/>
    <lineage>
        <taxon>Bacteria</taxon>
        <taxon>Pseudomonadati</taxon>
        <taxon>Myxococcota</taxon>
        <taxon>Myxococcia</taxon>
        <taxon>Myxococcales</taxon>
        <taxon>Cystobacterineae</taxon>
        <taxon>Archangiaceae</taxon>
        <taxon>Melittangium</taxon>
    </lineage>
</organism>
<keyword evidence="1" id="KW-0732">Signal</keyword>
<protein>
    <recommendedName>
        <fullName evidence="2">Thioredoxin domain-containing protein</fullName>
    </recommendedName>
</protein>
<evidence type="ECO:0000256" key="1">
    <source>
        <dbReference type="SAM" id="SignalP"/>
    </source>
</evidence>
<feature type="domain" description="Thioredoxin" evidence="2">
    <location>
        <begin position="84"/>
        <end position="209"/>
    </location>
</feature>
<dbReference type="SUPFAM" id="SSF48695">
    <property type="entry name" value="Multiheme cytochromes"/>
    <property type="match status" value="1"/>
</dbReference>
<feature type="chain" id="PRO_5012670825" description="Thioredoxin domain-containing protein" evidence="1">
    <location>
        <begin position="21"/>
        <end position="210"/>
    </location>
</feature>
<gene>
    <name evidence="3" type="ORF">MEBOL_007233</name>
</gene>
<dbReference type="InterPro" id="IPR036280">
    <property type="entry name" value="Multihaem_cyt_sf"/>
</dbReference>
<evidence type="ECO:0000259" key="2">
    <source>
        <dbReference type="PROSITE" id="PS51352"/>
    </source>
</evidence>
<proteinExistence type="predicted"/>